<keyword evidence="3" id="KW-1185">Reference proteome</keyword>
<dbReference type="InterPro" id="IPR032716">
    <property type="entry name" value="ACC_epsilon"/>
</dbReference>
<proteinExistence type="predicted"/>
<dbReference type="EMBL" id="JAJAGO010000001">
    <property type="protein sequence ID" value="MCT2588452.1"/>
    <property type="molecule type" value="Genomic_DNA"/>
</dbReference>
<comment type="caution">
    <text evidence="2">The sequence shown here is derived from an EMBL/GenBank/DDBJ whole genome shotgun (WGS) entry which is preliminary data.</text>
</comment>
<name>A0ABT2JKR1_9ACTN</name>
<reference evidence="2 3" key="1">
    <citation type="submission" date="2021-10" db="EMBL/GenBank/DDBJ databases">
        <title>Streptomyces gossypii sp. nov., isolated from soil collected from cotton field.</title>
        <authorList>
            <person name="Ge X."/>
            <person name="Chen X."/>
            <person name="Liu W."/>
        </authorList>
    </citation>
    <scope>NUCLEOTIDE SEQUENCE [LARGE SCALE GENOMIC DNA]</scope>
    <source>
        <strain evidence="2 3">N2-109</strain>
    </source>
</reference>
<dbReference type="Proteomes" id="UP001156389">
    <property type="component" value="Unassembled WGS sequence"/>
</dbReference>
<evidence type="ECO:0000313" key="2">
    <source>
        <dbReference type="EMBL" id="MCT2588452.1"/>
    </source>
</evidence>
<accession>A0ABT2JKR1</accession>
<dbReference type="RefSeq" id="WP_260215361.1">
    <property type="nucleotide sequence ID" value="NZ_JAJAGO010000001.1"/>
</dbReference>
<evidence type="ECO:0000313" key="3">
    <source>
        <dbReference type="Proteomes" id="UP001156389"/>
    </source>
</evidence>
<sequence>MTQALPAPGDPSAPAAPDSPVCRLARLLRVERGNPRPEELAALVALLYAHTAAVPPAVGLPPAEAAARWSRPGEGAFQGPRTWRARR</sequence>
<feature type="region of interest" description="Disordered" evidence="1">
    <location>
        <begin position="1"/>
        <end position="20"/>
    </location>
</feature>
<dbReference type="Pfam" id="PF13822">
    <property type="entry name" value="ACC_epsilon"/>
    <property type="match status" value="1"/>
</dbReference>
<protein>
    <recommendedName>
        <fullName evidence="4">Acyl-CoA carboxylase subunit epsilon</fullName>
    </recommendedName>
</protein>
<organism evidence="2 3">
    <name type="scientific">Streptomyces gossypii</name>
    <dbReference type="NCBI Taxonomy" id="2883101"/>
    <lineage>
        <taxon>Bacteria</taxon>
        <taxon>Bacillati</taxon>
        <taxon>Actinomycetota</taxon>
        <taxon>Actinomycetes</taxon>
        <taxon>Kitasatosporales</taxon>
        <taxon>Streptomycetaceae</taxon>
        <taxon>Streptomyces</taxon>
    </lineage>
</organism>
<gene>
    <name evidence="2" type="ORF">LHJ74_00575</name>
</gene>
<evidence type="ECO:0008006" key="4">
    <source>
        <dbReference type="Google" id="ProtNLM"/>
    </source>
</evidence>
<evidence type="ECO:0000256" key="1">
    <source>
        <dbReference type="SAM" id="MobiDB-lite"/>
    </source>
</evidence>